<organism evidence="2 3">
    <name type="scientific">Mycolicibacter sinensis (strain JDM601)</name>
    <name type="common">Mycobacterium sinense</name>
    <dbReference type="NCBI Taxonomy" id="875328"/>
    <lineage>
        <taxon>Bacteria</taxon>
        <taxon>Bacillati</taxon>
        <taxon>Actinomycetota</taxon>
        <taxon>Actinomycetes</taxon>
        <taxon>Mycobacteriales</taxon>
        <taxon>Mycobacteriaceae</taxon>
        <taxon>Mycolicibacter</taxon>
    </lineage>
</organism>
<sequence length="157" mass="16121">MGAIRTTPGLCTAAGAFLAVALISLTAGPLAHADDGDGITVISPPGPDPDFLSGPVQNFGFFTDQGFADPDEHFDAIVFQIPSLGITDVLTSGIDPSDHLALADPGLGLPADVTAGTVDETVNTFRDSMDPALDSTSIIPFTDPLTDLWVALLPLGF</sequence>
<evidence type="ECO:0000256" key="1">
    <source>
        <dbReference type="SAM" id="SignalP"/>
    </source>
</evidence>
<evidence type="ECO:0000313" key="2">
    <source>
        <dbReference type="EMBL" id="OBG05538.1"/>
    </source>
</evidence>
<dbReference type="EMBL" id="LZIN01000058">
    <property type="protein sequence ID" value="OBG05538.1"/>
    <property type="molecule type" value="Genomic_DNA"/>
</dbReference>
<evidence type="ECO:0000313" key="3">
    <source>
        <dbReference type="Proteomes" id="UP000093985"/>
    </source>
</evidence>
<comment type="caution">
    <text evidence="2">The sequence shown here is derived from an EMBL/GenBank/DDBJ whole genome shotgun (WGS) entry which is preliminary data.</text>
</comment>
<feature type="signal peptide" evidence="1">
    <location>
        <begin position="1"/>
        <end position="33"/>
    </location>
</feature>
<feature type="chain" id="PRO_5009825454" evidence="1">
    <location>
        <begin position="34"/>
        <end position="157"/>
    </location>
</feature>
<dbReference type="AlphaFoldDB" id="A0A1A2EIZ3"/>
<reference evidence="3" key="1">
    <citation type="submission" date="2016-06" db="EMBL/GenBank/DDBJ databases">
        <authorList>
            <person name="Sutton G."/>
            <person name="Brinkac L."/>
            <person name="Sanka R."/>
            <person name="Adams M."/>
            <person name="Lau E."/>
            <person name="Mehaffy C."/>
            <person name="Tameris M."/>
            <person name="Hatherill M."/>
            <person name="Hanekom W."/>
            <person name="Mahomed H."/>
            <person name="Mcshane H."/>
        </authorList>
    </citation>
    <scope>NUCLEOTIDE SEQUENCE [LARGE SCALE GENOMIC DNA]</scope>
    <source>
        <strain evidence="3">852014-51077_SCH5608930-a</strain>
    </source>
</reference>
<dbReference type="Proteomes" id="UP000093985">
    <property type="component" value="Unassembled WGS sequence"/>
</dbReference>
<gene>
    <name evidence="2" type="ORF">A5771_09885</name>
</gene>
<proteinExistence type="predicted"/>
<dbReference type="RefSeq" id="WP_064855351.1">
    <property type="nucleotide sequence ID" value="NZ_LZIM01000067.1"/>
</dbReference>
<name>A0A1A2EIZ3_MYCSD</name>
<accession>A0A1A2EIZ3</accession>
<keyword evidence="1" id="KW-0732">Signal</keyword>
<protein>
    <submittedName>
        <fullName evidence="2">Uncharacterized protein</fullName>
    </submittedName>
</protein>